<dbReference type="Pfam" id="PF00990">
    <property type="entry name" value="GGDEF"/>
    <property type="match status" value="1"/>
</dbReference>
<feature type="transmembrane region" description="Helical" evidence="1">
    <location>
        <begin position="69"/>
        <end position="91"/>
    </location>
</feature>
<dbReference type="SMART" id="SM00065">
    <property type="entry name" value="GAF"/>
    <property type="match status" value="1"/>
</dbReference>
<comment type="caution">
    <text evidence="3">The sequence shown here is derived from an EMBL/GenBank/DDBJ whole genome shotgun (WGS) entry which is preliminary data.</text>
</comment>
<dbReference type="InterPro" id="IPR050469">
    <property type="entry name" value="Diguanylate_Cyclase"/>
</dbReference>
<dbReference type="Proteomes" id="UP000075737">
    <property type="component" value="Unassembled WGS sequence"/>
</dbReference>
<name>A0A161PZ14_9FIRM</name>
<dbReference type="InterPro" id="IPR029787">
    <property type="entry name" value="Nucleotide_cyclase"/>
</dbReference>
<dbReference type="InterPro" id="IPR043128">
    <property type="entry name" value="Rev_trsase/Diguanyl_cyclase"/>
</dbReference>
<dbReference type="CDD" id="cd01949">
    <property type="entry name" value="GGDEF"/>
    <property type="match status" value="1"/>
</dbReference>
<dbReference type="InterPro" id="IPR003018">
    <property type="entry name" value="GAF"/>
</dbReference>
<dbReference type="GO" id="GO:0052621">
    <property type="term" value="F:diguanylate cyclase activity"/>
    <property type="evidence" value="ECO:0007669"/>
    <property type="project" value="TreeGrafter"/>
</dbReference>
<reference evidence="3 4" key="1">
    <citation type="submission" date="2015-12" db="EMBL/GenBank/DDBJ databases">
        <title>Draft genome of Thermovenabulum gondwanense isolated from a red thermophilic microbial mat colonisisng an outflow channel of a bore well.</title>
        <authorList>
            <person name="Patel B.K."/>
        </authorList>
    </citation>
    <scope>NUCLEOTIDE SEQUENCE [LARGE SCALE GENOMIC DNA]</scope>
    <source>
        <strain evidence="3 4">R270</strain>
    </source>
</reference>
<feature type="transmembrane region" description="Helical" evidence="1">
    <location>
        <begin position="143"/>
        <end position="169"/>
    </location>
</feature>
<dbReference type="RefSeq" id="WP_068747469.1">
    <property type="nucleotide sequence ID" value="NZ_LOHZ01000019.1"/>
</dbReference>
<dbReference type="OrthoDB" id="9783388at2"/>
<dbReference type="AlphaFoldDB" id="A0A161PZ14"/>
<feature type="transmembrane region" description="Helical" evidence="1">
    <location>
        <begin position="111"/>
        <end position="131"/>
    </location>
</feature>
<keyword evidence="1" id="KW-0812">Transmembrane</keyword>
<organism evidence="3 4">
    <name type="scientific">Thermovenabulum gondwanense</name>
    <dbReference type="NCBI Taxonomy" id="520767"/>
    <lineage>
        <taxon>Bacteria</taxon>
        <taxon>Bacillati</taxon>
        <taxon>Bacillota</taxon>
        <taxon>Clostridia</taxon>
        <taxon>Thermosediminibacterales</taxon>
        <taxon>Thermosediminibacteraceae</taxon>
        <taxon>Thermovenabulum</taxon>
    </lineage>
</organism>
<keyword evidence="4" id="KW-1185">Reference proteome</keyword>
<evidence type="ECO:0000313" key="4">
    <source>
        <dbReference type="Proteomes" id="UP000075737"/>
    </source>
</evidence>
<dbReference type="PROSITE" id="PS50887">
    <property type="entry name" value="GGDEF"/>
    <property type="match status" value="1"/>
</dbReference>
<evidence type="ECO:0000256" key="1">
    <source>
        <dbReference type="SAM" id="Phobius"/>
    </source>
</evidence>
<feature type="transmembrane region" description="Helical" evidence="1">
    <location>
        <begin position="212"/>
        <end position="232"/>
    </location>
</feature>
<evidence type="ECO:0000259" key="2">
    <source>
        <dbReference type="PROSITE" id="PS50887"/>
    </source>
</evidence>
<accession>A0A161PZ14</accession>
<dbReference type="Gene3D" id="3.30.70.270">
    <property type="match status" value="1"/>
</dbReference>
<dbReference type="PANTHER" id="PTHR45138">
    <property type="entry name" value="REGULATORY COMPONENTS OF SENSORY TRANSDUCTION SYSTEM"/>
    <property type="match status" value="1"/>
</dbReference>
<feature type="domain" description="GGDEF" evidence="2">
    <location>
        <begin position="429"/>
        <end position="564"/>
    </location>
</feature>
<dbReference type="EMBL" id="LOHZ01000019">
    <property type="protein sequence ID" value="KYO67979.1"/>
    <property type="molecule type" value="Genomic_DNA"/>
</dbReference>
<dbReference type="NCBIfam" id="TIGR00254">
    <property type="entry name" value="GGDEF"/>
    <property type="match status" value="1"/>
</dbReference>
<dbReference type="InterPro" id="IPR029016">
    <property type="entry name" value="GAF-like_dom_sf"/>
</dbReference>
<feature type="transmembrane region" description="Helical" evidence="1">
    <location>
        <begin position="181"/>
        <end position="205"/>
    </location>
</feature>
<dbReference type="Gene3D" id="3.30.450.40">
    <property type="match status" value="1"/>
</dbReference>
<dbReference type="SUPFAM" id="SSF55073">
    <property type="entry name" value="Nucleotide cyclase"/>
    <property type="match status" value="1"/>
</dbReference>
<proteinExistence type="predicted"/>
<dbReference type="STRING" id="520767.ATZ99_02890"/>
<dbReference type="SMART" id="SM00267">
    <property type="entry name" value="GGDEF"/>
    <property type="match status" value="1"/>
</dbReference>
<dbReference type="GO" id="GO:0005886">
    <property type="term" value="C:plasma membrane"/>
    <property type="evidence" value="ECO:0007669"/>
    <property type="project" value="TreeGrafter"/>
</dbReference>
<evidence type="ECO:0000313" key="3">
    <source>
        <dbReference type="EMBL" id="KYO67979.1"/>
    </source>
</evidence>
<dbReference type="GO" id="GO:1902201">
    <property type="term" value="P:negative regulation of bacterial-type flagellum-dependent cell motility"/>
    <property type="evidence" value="ECO:0007669"/>
    <property type="project" value="TreeGrafter"/>
</dbReference>
<dbReference type="InterPro" id="IPR000160">
    <property type="entry name" value="GGDEF_dom"/>
</dbReference>
<keyword evidence="1" id="KW-1133">Transmembrane helix</keyword>
<protein>
    <submittedName>
        <fullName evidence="3">Response regulator PleD</fullName>
    </submittedName>
</protein>
<keyword evidence="1" id="KW-0472">Membrane</keyword>
<dbReference type="PANTHER" id="PTHR45138:SF9">
    <property type="entry name" value="DIGUANYLATE CYCLASE DGCM-RELATED"/>
    <property type="match status" value="1"/>
</dbReference>
<dbReference type="Pfam" id="PF13185">
    <property type="entry name" value="GAF_2"/>
    <property type="match status" value="1"/>
</dbReference>
<gene>
    <name evidence="3" type="primary">pleD</name>
    <name evidence="3" type="ORF">ATZ99_02890</name>
</gene>
<dbReference type="FunFam" id="3.30.70.270:FF:000001">
    <property type="entry name" value="Diguanylate cyclase domain protein"/>
    <property type="match status" value="1"/>
</dbReference>
<dbReference type="GO" id="GO:0043709">
    <property type="term" value="P:cell adhesion involved in single-species biofilm formation"/>
    <property type="evidence" value="ECO:0007669"/>
    <property type="project" value="TreeGrafter"/>
</dbReference>
<dbReference type="SUPFAM" id="SSF55781">
    <property type="entry name" value="GAF domain-like"/>
    <property type="match status" value="1"/>
</dbReference>
<feature type="transmembrane region" description="Helical" evidence="1">
    <location>
        <begin position="37"/>
        <end position="57"/>
    </location>
</feature>
<sequence length="569" mass="65259">MKEKIRKLFRFAVISAGAFLLFRAYEEINYTALNTNLSTGLLFLAAMIAAELSQVNLGKYRVSSEFGLLYSMIFIFHHQIALIIKVISAFLSEIYYRVRSGNDKEIVSMSLFNTAQYVLSFLSGIYTYMALKKYLYNPYQNVILTEMLIQGMAIFCYYFTNMVLVNTYLFFDGRKFEKGEIIRLALVDLSSYFALVPGGILIILFNNLFQNFIGLFLGFFIYFLIVYIYRLYFDLVSLNDELTALYDIGVSFISTLNEEDLVKKLMNAIKILIPRDVIVLFLYKDGKLVPEAFEGVISAPVPDKEGQELLWKVFYSGKGEIIKDITKCKECTKYFGDGKRGSALLVPLVNKDDKFGVLMIGSRRKGIYKEKHLKIISIISHQAAAAMTNVHLFLETKEMAITDSLTQLYNRRYLFSEFKKISGREDYKEEISIIIFDIDYFKQINDEYGHLIGDEILKKVALCIKNNVRENDIVCRYGGEEFVVLLPNMGCEEAFKVAERIRKIIERTEMAKSEDGLGIYVTVSAGVSSISVEDDMERFLKKADEALLFGAKRMGRNRVVNFKNIDMPL</sequence>